<feature type="chain" id="PRO_5026309657" description="Saposin B-type domain-containing protein" evidence="3">
    <location>
        <begin position="20"/>
        <end position="336"/>
    </location>
</feature>
<dbReference type="AlphaFoldDB" id="A0A6G0IEW4"/>
<feature type="domain" description="Saposin B-type" evidence="4">
    <location>
        <begin position="52"/>
        <end position="103"/>
    </location>
</feature>
<dbReference type="PANTHER" id="PTHR15541">
    <property type="entry name" value="GRANULYSIN RELATED"/>
    <property type="match status" value="1"/>
</dbReference>
<dbReference type="Proteomes" id="UP000424527">
    <property type="component" value="Unassembled WGS sequence"/>
</dbReference>
<name>A0A6G0IEW4_LARCR</name>
<dbReference type="InterPro" id="IPR038847">
    <property type="entry name" value="Granulysin-like"/>
</dbReference>
<feature type="domain" description="Saposin B-type" evidence="4">
    <location>
        <begin position="234"/>
        <end position="314"/>
    </location>
</feature>
<evidence type="ECO:0000313" key="5">
    <source>
        <dbReference type="EMBL" id="KAE8289980.1"/>
    </source>
</evidence>
<keyword evidence="3" id="KW-0732">Signal</keyword>
<dbReference type="PANTHER" id="PTHR15541:SF2">
    <property type="entry name" value="GRANULYSIN"/>
    <property type="match status" value="1"/>
</dbReference>
<accession>A0A6G0IEW4</accession>
<dbReference type="EMBL" id="REGW02000011">
    <property type="protein sequence ID" value="KAE8289980.1"/>
    <property type="molecule type" value="Genomic_DNA"/>
</dbReference>
<evidence type="ECO:0000313" key="6">
    <source>
        <dbReference type="Proteomes" id="UP000424527"/>
    </source>
</evidence>
<keyword evidence="6" id="KW-1185">Reference proteome</keyword>
<dbReference type="SUPFAM" id="SSF47862">
    <property type="entry name" value="Saposin"/>
    <property type="match status" value="2"/>
</dbReference>
<dbReference type="PROSITE" id="PS50015">
    <property type="entry name" value="SAP_B"/>
    <property type="match status" value="2"/>
</dbReference>
<dbReference type="InterPro" id="IPR007856">
    <property type="entry name" value="SapB_1"/>
</dbReference>
<proteinExistence type="predicted"/>
<dbReference type="Gene3D" id="1.10.225.10">
    <property type="entry name" value="Saposin-like"/>
    <property type="match status" value="1"/>
</dbReference>
<feature type="signal peptide" evidence="3">
    <location>
        <begin position="1"/>
        <end position="19"/>
    </location>
</feature>
<sequence>MSPAFTFAFLLLSATVVKSLKDEAEEEEDFPSHVNQERADHNTEEVLQDGGLQDVCNGCKTLVTKVKKKMGNKTPEKDKIAKLLDEVCKEEKSESVAAACKTITGKNKNKARIRCLMMGVCNGFRSRFVRSACKKVTRRYQYRLSNYIAKKDLPGEFALDFVSAGEFLTVVKSWGSLEGQTEEEEDSSSQLNHDMRESSPPYREVWTVHGRNLKVNDDDQEGAELDISVEARKLPGLCWVCKWSLNKVKKLLGRNTTAELVKEKLMRVCNEIGLLKSLCKKFVKGHLGELIEELTTSDDVRTICVNLKACKPKELFELDFESDEDAHTEMNDLLFE</sequence>
<reference evidence="5 6" key="1">
    <citation type="submission" date="2019-07" db="EMBL/GenBank/DDBJ databases">
        <title>Chromosome genome assembly for large yellow croaker.</title>
        <authorList>
            <person name="Xiao S."/>
        </authorList>
    </citation>
    <scope>NUCLEOTIDE SEQUENCE [LARGE SCALE GENOMIC DNA]</scope>
    <source>
        <strain evidence="5">JMULYC20181020</strain>
        <tissue evidence="5">Muscle</tissue>
    </source>
</reference>
<dbReference type="GO" id="GO:0006629">
    <property type="term" value="P:lipid metabolic process"/>
    <property type="evidence" value="ECO:0007669"/>
    <property type="project" value="InterPro"/>
</dbReference>
<dbReference type="GO" id="GO:0042742">
    <property type="term" value="P:defense response to bacterium"/>
    <property type="evidence" value="ECO:0007669"/>
    <property type="project" value="InterPro"/>
</dbReference>
<dbReference type="Pfam" id="PF05184">
    <property type="entry name" value="SapB_1"/>
    <property type="match status" value="1"/>
</dbReference>
<feature type="region of interest" description="Disordered" evidence="2">
    <location>
        <begin position="179"/>
        <end position="198"/>
    </location>
</feature>
<comment type="caution">
    <text evidence="5">The sequence shown here is derived from an EMBL/GenBank/DDBJ whole genome shotgun (WGS) entry which is preliminary data.</text>
</comment>
<organism evidence="5 6">
    <name type="scientific">Larimichthys crocea</name>
    <name type="common">Large yellow croaker</name>
    <name type="synonym">Pseudosciaena crocea</name>
    <dbReference type="NCBI Taxonomy" id="215358"/>
    <lineage>
        <taxon>Eukaryota</taxon>
        <taxon>Metazoa</taxon>
        <taxon>Chordata</taxon>
        <taxon>Craniata</taxon>
        <taxon>Vertebrata</taxon>
        <taxon>Euteleostomi</taxon>
        <taxon>Actinopterygii</taxon>
        <taxon>Neopterygii</taxon>
        <taxon>Teleostei</taxon>
        <taxon>Neoteleostei</taxon>
        <taxon>Acanthomorphata</taxon>
        <taxon>Eupercaria</taxon>
        <taxon>Sciaenidae</taxon>
        <taxon>Larimichthys</taxon>
    </lineage>
</organism>
<evidence type="ECO:0000256" key="2">
    <source>
        <dbReference type="SAM" id="MobiDB-lite"/>
    </source>
</evidence>
<keyword evidence="1" id="KW-1015">Disulfide bond</keyword>
<evidence type="ECO:0000256" key="1">
    <source>
        <dbReference type="ARBA" id="ARBA00023157"/>
    </source>
</evidence>
<dbReference type="SMART" id="SM00741">
    <property type="entry name" value="SapB"/>
    <property type="match status" value="2"/>
</dbReference>
<protein>
    <recommendedName>
        <fullName evidence="4">Saposin B-type domain-containing protein</fullName>
    </recommendedName>
</protein>
<dbReference type="InterPro" id="IPR011001">
    <property type="entry name" value="Saposin-like"/>
</dbReference>
<evidence type="ECO:0000259" key="4">
    <source>
        <dbReference type="PROSITE" id="PS50015"/>
    </source>
</evidence>
<evidence type="ECO:0000256" key="3">
    <source>
        <dbReference type="SAM" id="SignalP"/>
    </source>
</evidence>
<dbReference type="InterPro" id="IPR008139">
    <property type="entry name" value="SaposinB_dom"/>
</dbReference>
<gene>
    <name evidence="5" type="ORF">D5F01_LYC11692</name>
</gene>